<evidence type="ECO:0000313" key="7">
    <source>
        <dbReference type="EMBL" id="RZU02502.1"/>
    </source>
</evidence>
<dbReference type="Gene3D" id="3.40.50.1010">
    <property type="entry name" value="5'-nuclease"/>
    <property type="match status" value="1"/>
</dbReference>
<evidence type="ECO:0000256" key="3">
    <source>
        <dbReference type="ARBA" id="ARBA00022723"/>
    </source>
</evidence>
<dbReference type="AlphaFoldDB" id="A0A4Q7VZY6"/>
<dbReference type="GO" id="GO:0016787">
    <property type="term" value="F:hydrolase activity"/>
    <property type="evidence" value="ECO:0007669"/>
    <property type="project" value="UniProtKB-KW"/>
</dbReference>
<dbReference type="SUPFAM" id="SSF88723">
    <property type="entry name" value="PIN domain-like"/>
    <property type="match status" value="1"/>
</dbReference>
<reference evidence="7 8" key="1">
    <citation type="submission" date="2019-02" db="EMBL/GenBank/DDBJ databases">
        <title>Genomic Encyclopedia of Type Strains, Phase IV (KMG-IV): sequencing the most valuable type-strain genomes for metagenomic binning, comparative biology and taxonomic classification.</title>
        <authorList>
            <person name="Goeker M."/>
        </authorList>
    </citation>
    <scope>NUCLEOTIDE SEQUENCE [LARGE SCALE GENOMIC DNA]</scope>
    <source>
        <strain evidence="7 8">DSM 19570</strain>
    </source>
</reference>
<dbReference type="GO" id="GO:0000287">
    <property type="term" value="F:magnesium ion binding"/>
    <property type="evidence" value="ECO:0007669"/>
    <property type="project" value="UniProtKB-UniRule"/>
</dbReference>
<keyword evidence="5" id="KW-0800">Toxin</keyword>
<dbReference type="InterPro" id="IPR022907">
    <property type="entry name" value="VapC_family"/>
</dbReference>
<keyword evidence="3 5" id="KW-0479">Metal-binding</keyword>
<evidence type="ECO:0000256" key="4">
    <source>
        <dbReference type="ARBA" id="ARBA00022801"/>
    </source>
</evidence>
<dbReference type="InterPro" id="IPR029060">
    <property type="entry name" value="PIN-like_dom_sf"/>
</dbReference>
<feature type="domain" description="PIN" evidence="6">
    <location>
        <begin position="3"/>
        <end position="132"/>
    </location>
</feature>
<dbReference type="OrthoDB" id="9811737at2"/>
<feature type="binding site" evidence="5">
    <location>
        <position position="106"/>
    </location>
    <ligand>
        <name>Mg(2+)</name>
        <dbReference type="ChEBI" id="CHEBI:18420"/>
    </ligand>
</feature>
<sequence>MSVYIDTSALAKRYLAEPASDAFDRFLATCGDDYVINPLGATEFESVLQRLQRQQLIDARHARRARTEFGKDLAAALWNMQPFDSDSFSLATALMQDLGVALATLDALHLASAISHQCSGLATGDRQLARAAAARGLDVYPFHT</sequence>
<name>A0A4Q7VZY6_9BURK</name>
<accession>A0A4Q7VZY6</accession>
<evidence type="ECO:0000313" key="8">
    <source>
        <dbReference type="Proteomes" id="UP000293671"/>
    </source>
</evidence>
<dbReference type="InterPro" id="IPR002716">
    <property type="entry name" value="PIN_dom"/>
</dbReference>
<comment type="caution">
    <text evidence="7">The sequence shown here is derived from an EMBL/GenBank/DDBJ whole genome shotgun (WGS) entry which is preliminary data.</text>
</comment>
<comment type="function">
    <text evidence="5">Toxic component of a toxin-antitoxin (TA) system. An RNase.</text>
</comment>
<organism evidence="7 8">
    <name type="scientific">Rivibacter subsaxonicus</name>
    <dbReference type="NCBI Taxonomy" id="457575"/>
    <lineage>
        <taxon>Bacteria</taxon>
        <taxon>Pseudomonadati</taxon>
        <taxon>Pseudomonadota</taxon>
        <taxon>Betaproteobacteria</taxon>
        <taxon>Burkholderiales</taxon>
        <taxon>Rivibacter</taxon>
    </lineage>
</organism>
<dbReference type="EC" id="3.1.-.-" evidence="5"/>
<dbReference type="CDD" id="cd09874">
    <property type="entry name" value="PIN_MT3492-like"/>
    <property type="match status" value="1"/>
</dbReference>
<dbReference type="GO" id="GO:0090729">
    <property type="term" value="F:toxin activity"/>
    <property type="evidence" value="ECO:0007669"/>
    <property type="project" value="UniProtKB-KW"/>
</dbReference>
<comment type="cofactor">
    <cofactor evidence="5">
        <name>Mg(2+)</name>
        <dbReference type="ChEBI" id="CHEBI:18420"/>
    </cofactor>
</comment>
<comment type="similarity">
    <text evidence="5">Belongs to the PINc/VapC protein family.</text>
</comment>
<evidence type="ECO:0000259" key="6">
    <source>
        <dbReference type="Pfam" id="PF01850"/>
    </source>
</evidence>
<proteinExistence type="inferred from homology"/>
<dbReference type="EMBL" id="SHKP01000004">
    <property type="protein sequence ID" value="RZU02502.1"/>
    <property type="molecule type" value="Genomic_DNA"/>
</dbReference>
<gene>
    <name evidence="5" type="primary">vapC</name>
    <name evidence="7" type="ORF">EV670_0528</name>
</gene>
<feature type="binding site" evidence="5">
    <location>
        <position position="6"/>
    </location>
    <ligand>
        <name>Mg(2+)</name>
        <dbReference type="ChEBI" id="CHEBI:18420"/>
    </ligand>
</feature>
<dbReference type="RefSeq" id="WP_130430257.1">
    <property type="nucleotide sequence ID" value="NZ_SHKP01000004.1"/>
</dbReference>
<keyword evidence="4 5" id="KW-0378">Hydrolase</keyword>
<dbReference type="Proteomes" id="UP000293671">
    <property type="component" value="Unassembled WGS sequence"/>
</dbReference>
<dbReference type="HAMAP" id="MF_00265">
    <property type="entry name" value="VapC_Nob1"/>
    <property type="match status" value="1"/>
</dbReference>
<protein>
    <recommendedName>
        <fullName evidence="5">Ribonuclease VapC</fullName>
        <shortName evidence="5">RNase VapC</shortName>
        <ecNumber evidence="5">3.1.-.-</ecNumber>
    </recommendedName>
    <alternativeName>
        <fullName evidence="5">Toxin VapC</fullName>
    </alternativeName>
</protein>
<keyword evidence="8" id="KW-1185">Reference proteome</keyword>
<keyword evidence="1 5" id="KW-1277">Toxin-antitoxin system</keyword>
<keyword evidence="5" id="KW-0460">Magnesium</keyword>
<evidence type="ECO:0000256" key="5">
    <source>
        <dbReference type="HAMAP-Rule" id="MF_00265"/>
    </source>
</evidence>
<dbReference type="Pfam" id="PF01850">
    <property type="entry name" value="PIN"/>
    <property type="match status" value="1"/>
</dbReference>
<evidence type="ECO:0000256" key="1">
    <source>
        <dbReference type="ARBA" id="ARBA00022649"/>
    </source>
</evidence>
<dbReference type="GO" id="GO:0004540">
    <property type="term" value="F:RNA nuclease activity"/>
    <property type="evidence" value="ECO:0007669"/>
    <property type="project" value="InterPro"/>
</dbReference>
<keyword evidence="2 5" id="KW-0540">Nuclease</keyword>
<evidence type="ECO:0000256" key="2">
    <source>
        <dbReference type="ARBA" id="ARBA00022722"/>
    </source>
</evidence>